<reference evidence="2" key="2">
    <citation type="submission" date="2020-05" db="UniProtKB">
        <authorList>
            <consortium name="EnsemblMetazoa"/>
        </authorList>
    </citation>
    <scope>IDENTIFICATION</scope>
    <source>
        <strain evidence="2">IAEA</strain>
    </source>
</reference>
<evidence type="ECO:0000256" key="1">
    <source>
        <dbReference type="SAM" id="Phobius"/>
    </source>
</evidence>
<sequence>MGMRVGMGARYRIYVMTIKESLHSGSSIRKNCQTVRSAEKSCSEKSCFVVGLLDGIEAKSNPITRVGTGIDVDCLERLPYDVRWGAEGLTYEWRTGLQRKEIECGSQDCHVICNEINKYKFANNGVHFSKGMKCDGFQKHMNVITVSVHILLFIILEHFSFPTLINFTDFSFTNKAAKRSAVICEKQITAFISNRDSHNFRQYDWLMQPVGCIL</sequence>
<accession>A0A1A9WQA6</accession>
<dbReference type="Proteomes" id="UP000091820">
    <property type="component" value="Unassembled WGS sequence"/>
</dbReference>
<dbReference type="EnsemblMetazoa" id="GBRI028019-RA">
    <property type="protein sequence ID" value="GBRI028019-PA"/>
    <property type="gene ID" value="GBRI028019"/>
</dbReference>
<evidence type="ECO:0000313" key="2">
    <source>
        <dbReference type="EnsemblMetazoa" id="GBRI028019-PA"/>
    </source>
</evidence>
<keyword evidence="1" id="KW-1133">Transmembrane helix</keyword>
<evidence type="ECO:0000313" key="3">
    <source>
        <dbReference type="Proteomes" id="UP000091820"/>
    </source>
</evidence>
<keyword evidence="1" id="KW-0472">Membrane</keyword>
<dbReference type="AlphaFoldDB" id="A0A1A9WQA6"/>
<proteinExistence type="predicted"/>
<keyword evidence="3" id="KW-1185">Reference proteome</keyword>
<organism evidence="2 3">
    <name type="scientific">Glossina brevipalpis</name>
    <dbReference type="NCBI Taxonomy" id="37001"/>
    <lineage>
        <taxon>Eukaryota</taxon>
        <taxon>Metazoa</taxon>
        <taxon>Ecdysozoa</taxon>
        <taxon>Arthropoda</taxon>
        <taxon>Hexapoda</taxon>
        <taxon>Insecta</taxon>
        <taxon>Pterygota</taxon>
        <taxon>Neoptera</taxon>
        <taxon>Endopterygota</taxon>
        <taxon>Diptera</taxon>
        <taxon>Brachycera</taxon>
        <taxon>Muscomorpha</taxon>
        <taxon>Hippoboscoidea</taxon>
        <taxon>Glossinidae</taxon>
        <taxon>Glossina</taxon>
    </lineage>
</organism>
<name>A0A1A9WQA6_9MUSC</name>
<keyword evidence="1" id="KW-0812">Transmembrane</keyword>
<dbReference type="VEuPathDB" id="VectorBase:GBRI028019"/>
<feature type="transmembrane region" description="Helical" evidence="1">
    <location>
        <begin position="141"/>
        <end position="161"/>
    </location>
</feature>
<reference evidence="3" key="1">
    <citation type="submission" date="2014-03" db="EMBL/GenBank/DDBJ databases">
        <authorList>
            <person name="Aksoy S."/>
            <person name="Warren W."/>
            <person name="Wilson R.K."/>
        </authorList>
    </citation>
    <scope>NUCLEOTIDE SEQUENCE [LARGE SCALE GENOMIC DNA]</scope>
    <source>
        <strain evidence="3">IAEA</strain>
    </source>
</reference>
<protein>
    <submittedName>
        <fullName evidence="2">Uncharacterized protein</fullName>
    </submittedName>
</protein>